<keyword evidence="1" id="KW-0812">Transmembrane</keyword>
<dbReference type="EMBL" id="CP037940">
    <property type="protein sequence ID" value="QBO36104.1"/>
    <property type="molecule type" value="Genomic_DNA"/>
</dbReference>
<feature type="transmembrane region" description="Helical" evidence="1">
    <location>
        <begin position="41"/>
        <end position="65"/>
    </location>
</feature>
<evidence type="ECO:0000256" key="1">
    <source>
        <dbReference type="SAM" id="Phobius"/>
    </source>
</evidence>
<feature type="transmembrane region" description="Helical" evidence="1">
    <location>
        <begin position="71"/>
        <end position="98"/>
    </location>
</feature>
<dbReference type="AlphaFoldDB" id="A0A4P6YTL9"/>
<accession>A0A4P6YTL9</accession>
<protein>
    <submittedName>
        <fullName evidence="2">Uncharacterized protein</fullName>
    </submittedName>
</protein>
<keyword evidence="3" id="KW-1185">Reference proteome</keyword>
<keyword evidence="1" id="KW-1133">Transmembrane helix</keyword>
<proteinExistence type="predicted"/>
<organism evidence="2 3">
    <name type="scientific">Periweissella cryptocerci</name>
    <dbReference type="NCBI Taxonomy" id="2506420"/>
    <lineage>
        <taxon>Bacteria</taxon>
        <taxon>Bacillati</taxon>
        <taxon>Bacillota</taxon>
        <taxon>Bacilli</taxon>
        <taxon>Lactobacillales</taxon>
        <taxon>Lactobacillaceae</taxon>
        <taxon>Periweissella</taxon>
    </lineage>
</organism>
<dbReference type="Proteomes" id="UP000292886">
    <property type="component" value="Chromosome"/>
</dbReference>
<evidence type="ECO:0000313" key="3">
    <source>
        <dbReference type="Proteomes" id="UP000292886"/>
    </source>
</evidence>
<dbReference type="KEGG" id="wei:EQG49_06355"/>
<gene>
    <name evidence="2" type="ORF">EQG49_06355</name>
</gene>
<reference evidence="3" key="1">
    <citation type="submission" date="2019-03" db="EMBL/GenBank/DDBJ databases">
        <title>Weissella sp. 26KH-42 Genome sequencing.</title>
        <authorList>
            <person name="Heo J."/>
            <person name="Kim S.-J."/>
            <person name="Kim J.-S."/>
            <person name="Hong S.-B."/>
            <person name="Kwon S.-W."/>
        </authorList>
    </citation>
    <scope>NUCLEOTIDE SEQUENCE [LARGE SCALE GENOMIC DNA]</scope>
    <source>
        <strain evidence="3">26KH-42</strain>
    </source>
</reference>
<sequence>MNVDELLSEINELSSKLDNLFGKVKLRNKFFIEELNAEKGLVSWVVFTIAGVPALLLALLVFAILNNRVDAGVIAFATSVEITAAIAVFVTAGIYLMLNHKFSDLLIFLIHSIAEGRYHVRLKQLVAIQEEIDELLPEIEKKSLELPAEIMTVQNVERIQTFIKREQAYSIHDAVLILQNEMKSANNYYDNDNFSFEAEREYSKGLDLKHTKEIEKTLKVLEAVNPLQDTQQG</sequence>
<evidence type="ECO:0000313" key="2">
    <source>
        <dbReference type="EMBL" id="QBO36104.1"/>
    </source>
</evidence>
<name>A0A4P6YTL9_9LACO</name>
<keyword evidence="1" id="KW-0472">Membrane</keyword>
<dbReference type="RefSeq" id="WP_133363182.1">
    <property type="nucleotide sequence ID" value="NZ_CP037940.1"/>
</dbReference>